<dbReference type="AlphaFoldDB" id="A0A9D9DHG5"/>
<protein>
    <submittedName>
        <fullName evidence="3">Heavy-metal-associated domain-containing protein</fullName>
    </submittedName>
</protein>
<keyword evidence="1" id="KW-0479">Metal-binding</keyword>
<comment type="caution">
    <text evidence="3">The sequence shown here is derived from an EMBL/GenBank/DDBJ whole genome shotgun (WGS) entry which is preliminary data.</text>
</comment>
<gene>
    <name evidence="3" type="ORF">IAC58_04220</name>
</gene>
<dbReference type="PROSITE" id="PS01047">
    <property type="entry name" value="HMA_1"/>
    <property type="match status" value="1"/>
</dbReference>
<evidence type="ECO:0000313" key="3">
    <source>
        <dbReference type="EMBL" id="MBO8427742.1"/>
    </source>
</evidence>
<feature type="domain" description="HMA" evidence="2">
    <location>
        <begin position="1"/>
        <end position="67"/>
    </location>
</feature>
<dbReference type="GO" id="GO:0046872">
    <property type="term" value="F:metal ion binding"/>
    <property type="evidence" value="ECO:0007669"/>
    <property type="project" value="UniProtKB-KW"/>
</dbReference>
<dbReference type="InterPro" id="IPR036163">
    <property type="entry name" value="HMA_dom_sf"/>
</dbReference>
<dbReference type="Pfam" id="PF00403">
    <property type="entry name" value="HMA"/>
    <property type="match status" value="1"/>
</dbReference>
<dbReference type="SUPFAM" id="SSF55008">
    <property type="entry name" value="HMA, heavy metal-associated domain"/>
    <property type="match status" value="1"/>
</dbReference>
<sequence length="72" mass="8149">MEKVYLVNGLDCANCANQLEGKISKTKGVNSCSINFMTSKMFLDYGDNEETFEKIKTICSKFEDGVTLRRIK</sequence>
<evidence type="ECO:0000256" key="1">
    <source>
        <dbReference type="ARBA" id="ARBA00022723"/>
    </source>
</evidence>
<dbReference type="EMBL" id="JADIMY010000085">
    <property type="protein sequence ID" value="MBO8427742.1"/>
    <property type="molecule type" value="Genomic_DNA"/>
</dbReference>
<dbReference type="InterPro" id="IPR006121">
    <property type="entry name" value="HMA_dom"/>
</dbReference>
<dbReference type="InterPro" id="IPR017969">
    <property type="entry name" value="Heavy-metal-associated_CS"/>
</dbReference>
<reference evidence="3" key="2">
    <citation type="journal article" date="2021" name="PeerJ">
        <title>Extensive microbial diversity within the chicken gut microbiome revealed by metagenomics and culture.</title>
        <authorList>
            <person name="Gilroy R."/>
            <person name="Ravi A."/>
            <person name="Getino M."/>
            <person name="Pursley I."/>
            <person name="Horton D.L."/>
            <person name="Alikhan N.F."/>
            <person name="Baker D."/>
            <person name="Gharbi K."/>
            <person name="Hall N."/>
            <person name="Watson M."/>
            <person name="Adriaenssens E.M."/>
            <person name="Foster-Nyarko E."/>
            <person name="Jarju S."/>
            <person name="Secka A."/>
            <person name="Antonio M."/>
            <person name="Oren A."/>
            <person name="Chaudhuri R.R."/>
            <person name="La Ragione R."/>
            <person name="Hildebrand F."/>
            <person name="Pallen M.J."/>
        </authorList>
    </citation>
    <scope>NUCLEOTIDE SEQUENCE</scope>
    <source>
        <strain evidence="3">11159</strain>
    </source>
</reference>
<evidence type="ECO:0000259" key="2">
    <source>
        <dbReference type="PROSITE" id="PS50846"/>
    </source>
</evidence>
<dbReference type="Proteomes" id="UP000823613">
    <property type="component" value="Unassembled WGS sequence"/>
</dbReference>
<organism evidence="3 4">
    <name type="scientific">Candidatus Onthovivens merdipullorum</name>
    <dbReference type="NCBI Taxonomy" id="2840889"/>
    <lineage>
        <taxon>Bacteria</taxon>
        <taxon>Bacillati</taxon>
        <taxon>Bacillota</taxon>
        <taxon>Bacilli</taxon>
        <taxon>Bacillales</taxon>
        <taxon>Candidatus Onthovivens</taxon>
    </lineage>
</organism>
<dbReference type="PROSITE" id="PS50846">
    <property type="entry name" value="HMA_2"/>
    <property type="match status" value="1"/>
</dbReference>
<evidence type="ECO:0000313" key="4">
    <source>
        <dbReference type="Proteomes" id="UP000823613"/>
    </source>
</evidence>
<reference evidence="3" key="1">
    <citation type="submission" date="2020-10" db="EMBL/GenBank/DDBJ databases">
        <authorList>
            <person name="Gilroy R."/>
        </authorList>
    </citation>
    <scope>NUCLEOTIDE SEQUENCE</scope>
    <source>
        <strain evidence="3">11159</strain>
    </source>
</reference>
<proteinExistence type="predicted"/>
<dbReference type="Gene3D" id="3.30.70.100">
    <property type="match status" value="1"/>
</dbReference>
<accession>A0A9D9DHG5</accession>
<dbReference type="CDD" id="cd00371">
    <property type="entry name" value="HMA"/>
    <property type="match status" value="1"/>
</dbReference>
<name>A0A9D9DHG5_9BACL</name>